<protein>
    <submittedName>
        <fullName evidence="1">Uncharacterized protein</fullName>
    </submittedName>
</protein>
<gene>
    <name evidence="1" type="ORF">SDC9_157795</name>
</gene>
<proteinExistence type="predicted"/>
<organism evidence="1">
    <name type="scientific">bioreactor metagenome</name>
    <dbReference type="NCBI Taxonomy" id="1076179"/>
    <lineage>
        <taxon>unclassified sequences</taxon>
        <taxon>metagenomes</taxon>
        <taxon>ecological metagenomes</taxon>
    </lineage>
</organism>
<accession>A0A645F9B6</accession>
<dbReference type="EMBL" id="VSSQ01056658">
    <property type="protein sequence ID" value="MPN10500.1"/>
    <property type="molecule type" value="Genomic_DNA"/>
</dbReference>
<reference evidence="1" key="1">
    <citation type="submission" date="2019-08" db="EMBL/GenBank/DDBJ databases">
        <authorList>
            <person name="Kucharzyk K."/>
            <person name="Murdoch R.W."/>
            <person name="Higgins S."/>
            <person name="Loffler F."/>
        </authorList>
    </citation>
    <scope>NUCLEOTIDE SEQUENCE</scope>
</reference>
<dbReference type="AlphaFoldDB" id="A0A645F9B6"/>
<comment type="caution">
    <text evidence="1">The sequence shown here is derived from an EMBL/GenBank/DDBJ whole genome shotgun (WGS) entry which is preliminary data.</text>
</comment>
<sequence length="233" mass="25421">MDRLGLIGRFGNAVYSDKLNDKFDAIIDIGGNLPADTGGMVVLRKSAHEEDIMREAVEKNLIAKNLHDPDRGIYNSSNGQIRLNTREHTFAAVTPTCEAFSLAPGRSEQGEFFAVDNQAGHGVFAAISVDRKPLKESGKILLLHLTDAQGSMTEYADANRNQLEAWGREPLLAAHGTATARILSGRGFRVWPLDSSGRRIGKVKLNEATGSRSFPLEVFHGDKVVFAYELAAE</sequence>
<name>A0A645F9B6_9ZZZZ</name>
<evidence type="ECO:0000313" key="1">
    <source>
        <dbReference type="EMBL" id="MPN10500.1"/>
    </source>
</evidence>